<dbReference type="OrthoDB" id="2504919at2759"/>
<dbReference type="PANTHER" id="PTHR24148:SF64">
    <property type="entry name" value="HETEROKARYON INCOMPATIBILITY DOMAIN-CONTAINING PROTEIN"/>
    <property type="match status" value="1"/>
</dbReference>
<name>A0A9P4JDT7_9PLEO</name>
<feature type="domain" description="Heterokaryon incompatibility" evidence="1">
    <location>
        <begin position="51"/>
        <end position="200"/>
    </location>
</feature>
<comment type="caution">
    <text evidence="2">The sequence shown here is derived from an EMBL/GenBank/DDBJ whole genome shotgun (WGS) entry which is preliminary data.</text>
</comment>
<dbReference type="AlphaFoldDB" id="A0A9P4JDT7"/>
<dbReference type="Pfam" id="PF26639">
    <property type="entry name" value="Het-6_barrel"/>
    <property type="match status" value="1"/>
</dbReference>
<sequence length="691" mass="78732">MEADNRINQTSVYVPLAHDQIRLLRLYQDNEGRFIGEMDIFPLNNCPPFFTASYVWGEKIYSERHITFQNGELLVLMNLEPFLEMVTTHANFSPKTWWWIDSLCINQTDLQERSAQVAIMEDIYKAAKTVIIWLGDKREENNNCIGAIPFLKQLKSIRGSLEAQKTLRTHLRTSAFSHQWQSIAHLLSRKWFTRAWTLQEFILPSEVKFYCGNESIGRSSFKSAMYSIWLCDGHDNTIMPRKAFDSPWNRRRIHQWYAKDYHLPLVATLAYVSDHQATDPVDRIYSIRGLLSKRDRHVVGQPDYRLKLETVFARLVEVFWKEYGILDIICFTHIFNRYSGPGAEQRVASTLPSWAPDWRALVPPSPVPLMASQPARHQIGNFGPIGPLSEATHAAEYDACGLSDTRPESVSFLHDLKELRCEGVILDVIDGLGGLEGLSTRCASLQCKEFGHEFVQTTSTLNLQDMTGHLPSGQPERIQTGLRLTESLSRCLSLDRGDKYLTSKSLPKYIFDLQGLCLAALFDAPESVDPLFLAWWEQNRNICIQGKSLLDVVTESMVVPNKNHAKKETCQIGPAQPKRIESIPIGPSQDSSSHTTESNSFLSRFHYTTCKMSRRLLITNEGLLGMAPCHARKGDVVAIIFGCSIPLVLRRLSTRDAWLVIGECYVDAYMNGEVRREVRRGERVVRQFTLV</sequence>
<dbReference type="Pfam" id="PF06985">
    <property type="entry name" value="HET"/>
    <property type="match status" value="1"/>
</dbReference>
<dbReference type="InterPro" id="IPR010730">
    <property type="entry name" value="HET"/>
</dbReference>
<organism evidence="2 3">
    <name type="scientific">Delitschia confertaspora ATCC 74209</name>
    <dbReference type="NCBI Taxonomy" id="1513339"/>
    <lineage>
        <taxon>Eukaryota</taxon>
        <taxon>Fungi</taxon>
        <taxon>Dikarya</taxon>
        <taxon>Ascomycota</taxon>
        <taxon>Pezizomycotina</taxon>
        <taxon>Dothideomycetes</taxon>
        <taxon>Pleosporomycetidae</taxon>
        <taxon>Pleosporales</taxon>
        <taxon>Delitschiaceae</taxon>
        <taxon>Delitschia</taxon>
    </lineage>
</organism>
<protein>
    <recommendedName>
        <fullName evidence="1">Heterokaryon incompatibility domain-containing protein</fullName>
    </recommendedName>
</protein>
<dbReference type="InterPro" id="IPR052895">
    <property type="entry name" value="HetReg/Transcr_Mod"/>
</dbReference>
<dbReference type="Proteomes" id="UP000799536">
    <property type="component" value="Unassembled WGS sequence"/>
</dbReference>
<dbReference type="PANTHER" id="PTHR24148">
    <property type="entry name" value="ANKYRIN REPEAT DOMAIN-CONTAINING PROTEIN 39 HOMOLOG-RELATED"/>
    <property type="match status" value="1"/>
</dbReference>
<keyword evidence="3" id="KW-1185">Reference proteome</keyword>
<gene>
    <name evidence="2" type="ORF">GQ43DRAFT_444377</name>
</gene>
<evidence type="ECO:0000313" key="3">
    <source>
        <dbReference type="Proteomes" id="UP000799536"/>
    </source>
</evidence>
<evidence type="ECO:0000313" key="2">
    <source>
        <dbReference type="EMBL" id="KAF2197295.1"/>
    </source>
</evidence>
<dbReference type="EMBL" id="ML994253">
    <property type="protein sequence ID" value="KAF2197295.1"/>
    <property type="molecule type" value="Genomic_DNA"/>
</dbReference>
<evidence type="ECO:0000259" key="1">
    <source>
        <dbReference type="Pfam" id="PF06985"/>
    </source>
</evidence>
<proteinExistence type="predicted"/>
<reference evidence="2" key="1">
    <citation type="journal article" date="2020" name="Stud. Mycol.">
        <title>101 Dothideomycetes genomes: a test case for predicting lifestyles and emergence of pathogens.</title>
        <authorList>
            <person name="Haridas S."/>
            <person name="Albert R."/>
            <person name="Binder M."/>
            <person name="Bloem J."/>
            <person name="Labutti K."/>
            <person name="Salamov A."/>
            <person name="Andreopoulos B."/>
            <person name="Baker S."/>
            <person name="Barry K."/>
            <person name="Bills G."/>
            <person name="Bluhm B."/>
            <person name="Cannon C."/>
            <person name="Castanera R."/>
            <person name="Culley D."/>
            <person name="Daum C."/>
            <person name="Ezra D."/>
            <person name="Gonzalez J."/>
            <person name="Henrissat B."/>
            <person name="Kuo A."/>
            <person name="Liang C."/>
            <person name="Lipzen A."/>
            <person name="Lutzoni F."/>
            <person name="Magnuson J."/>
            <person name="Mondo S."/>
            <person name="Nolan M."/>
            <person name="Ohm R."/>
            <person name="Pangilinan J."/>
            <person name="Park H.-J."/>
            <person name="Ramirez L."/>
            <person name="Alfaro M."/>
            <person name="Sun H."/>
            <person name="Tritt A."/>
            <person name="Yoshinaga Y."/>
            <person name="Zwiers L.-H."/>
            <person name="Turgeon B."/>
            <person name="Goodwin S."/>
            <person name="Spatafora J."/>
            <person name="Crous P."/>
            <person name="Grigoriev I."/>
        </authorList>
    </citation>
    <scope>NUCLEOTIDE SEQUENCE</scope>
    <source>
        <strain evidence="2">ATCC 74209</strain>
    </source>
</reference>
<accession>A0A9P4JDT7</accession>